<accession>Q9PB33</accession>
<dbReference type="STRING" id="160492.XF_2312"/>
<protein>
    <submittedName>
        <fullName evidence="1">Uncharacterized protein</fullName>
    </submittedName>
</protein>
<dbReference type="KEGG" id="xfa:XF_2312"/>
<organism evidence="1 2">
    <name type="scientific">Xylella fastidiosa (strain 9a5c)</name>
    <dbReference type="NCBI Taxonomy" id="160492"/>
    <lineage>
        <taxon>Bacteria</taxon>
        <taxon>Pseudomonadati</taxon>
        <taxon>Pseudomonadota</taxon>
        <taxon>Gammaproteobacteria</taxon>
        <taxon>Lysobacterales</taxon>
        <taxon>Lysobacteraceae</taxon>
        <taxon>Xylella</taxon>
    </lineage>
</organism>
<sequence length="53" mass="6085">MLGAAGKTRTITMPNQSAQRDRGYRLWTTLPFIFVLDDIAMQYLPDIVPLLFQ</sequence>
<dbReference type="PIR" id="A82574">
    <property type="entry name" value="A82574"/>
</dbReference>
<gene>
    <name evidence="1" type="ordered locus">XF_2312</name>
</gene>
<reference evidence="1 2" key="1">
    <citation type="journal article" date="2000" name="Nature">
        <title>The genome sequence of the plant pathogen Xylella fastidiosa.</title>
        <authorList>
            <person name="Simpson A.J."/>
            <person name="Reinach F.C."/>
            <person name="Arruda P."/>
            <person name="Abreu F.A."/>
            <person name="Acencio M."/>
            <person name="Alvarenga R."/>
            <person name="Alves L.M."/>
            <person name="Araya J.E."/>
            <person name="Baia G.S."/>
            <person name="Baptista C.S."/>
            <person name="Barros M.H."/>
            <person name="Bonaccorsi E.D."/>
            <person name="Bordin S."/>
            <person name="Bove J.M."/>
            <person name="Briones M.R."/>
            <person name="Bueno M.R."/>
            <person name="Camargo A.A."/>
            <person name="Camargo L.E."/>
            <person name="Carraro D.M."/>
            <person name="Carrer H."/>
            <person name="Colauto N.B."/>
            <person name="Colombo C."/>
            <person name="Costa F.F."/>
            <person name="Costa M.C."/>
            <person name="Costa-Neto C.M."/>
            <person name="Coutinho L.L."/>
            <person name="Cristofani M."/>
            <person name="Dias-Neto E."/>
            <person name="Docena C."/>
            <person name="El-Dorry H."/>
            <person name="Facincani A.P."/>
            <person name="Ferreira A.J."/>
            <person name="Ferreira V.C."/>
            <person name="Ferro J.A."/>
            <person name="Fraga J.S."/>
            <person name="Franca S.C."/>
            <person name="Franco M.C."/>
            <person name="Frohme M."/>
            <person name="Furlan L.R."/>
            <person name="Garnier M."/>
            <person name="Goldman G.H."/>
            <person name="Goldman M.H."/>
            <person name="Gomes S.L."/>
            <person name="Gruber A."/>
            <person name="Ho P.L."/>
            <person name="Hoheisel J.D."/>
            <person name="Junqueira M.L."/>
            <person name="Kemper E.L."/>
            <person name="Kitajima J.P."/>
            <person name="Krieger J.E."/>
            <person name="Kuramae E.E."/>
            <person name="Laigret F."/>
            <person name="Lambais M.R."/>
            <person name="Leite L.C."/>
            <person name="Lemos E.G."/>
            <person name="Lemos M.V."/>
            <person name="Lopes S.A."/>
            <person name="Lopes C.R."/>
            <person name="Machado J.A."/>
            <person name="Machado M.A."/>
            <person name="Madeira A.M."/>
            <person name="Madeira H.M."/>
            <person name="Marino C.L."/>
            <person name="Marques M.V."/>
            <person name="Martins E.A."/>
            <person name="Martins E.M."/>
            <person name="Matsukuma A.Y."/>
            <person name="Menck C.F."/>
            <person name="Miracca E.C."/>
            <person name="Miyaki C.Y."/>
            <person name="Monteriro-Vitorello C.B."/>
            <person name="Moon D.H."/>
            <person name="Nagai M.A."/>
            <person name="Nascimento A.L."/>
            <person name="Netto L.E."/>
            <person name="Nhani A.Jr."/>
            <person name="Nobrega F.G."/>
            <person name="Nunes L.R."/>
            <person name="Oliveira M.A."/>
            <person name="de Oliveira M.C."/>
            <person name="de Oliveira R.C."/>
            <person name="Palmieri D.A."/>
            <person name="Paris A."/>
            <person name="Peixoto B.R."/>
            <person name="Pereira G.A."/>
            <person name="Pereira H.A.Jr."/>
            <person name="Pesquero J.B."/>
            <person name="Quaggio R.B."/>
            <person name="Roberto P.G."/>
            <person name="Rodrigues V."/>
            <person name="de M Rosa A.J."/>
            <person name="de Rosa V.E.Jr."/>
            <person name="de Sa R.G."/>
            <person name="Santelli R.V."/>
            <person name="Sawasaki H.E."/>
            <person name="da Silva A.C."/>
            <person name="da Silva A.M."/>
            <person name="da Silva F.R."/>
            <person name="da Silva W.A.Jr."/>
            <person name="da Silveira J.F."/>
            <person name="Silvestri M.L."/>
            <person name="Siqueira W.J."/>
            <person name="de Souza A.A."/>
            <person name="de Souza A.P."/>
            <person name="Terenzi M.F."/>
            <person name="Truffi D."/>
            <person name="Tsai S.M."/>
            <person name="Tsuhako M.H."/>
            <person name="Vallada H."/>
            <person name="Van Sluys M.A."/>
            <person name="Verjovski-Almeida S."/>
            <person name="Vettore A.L."/>
            <person name="Zago M.A."/>
            <person name="Zatz M."/>
            <person name="Meidanis J."/>
            <person name="Setubal J.C."/>
        </authorList>
    </citation>
    <scope>NUCLEOTIDE SEQUENCE [LARGE SCALE GENOMIC DNA]</scope>
    <source>
        <strain evidence="1 2">9a5c</strain>
    </source>
</reference>
<proteinExistence type="predicted"/>
<dbReference type="EMBL" id="AE003849">
    <property type="protein sequence ID" value="AAF85111.1"/>
    <property type="molecule type" value="Genomic_DNA"/>
</dbReference>
<dbReference type="HOGENOM" id="CLU_3067799_0_0_6"/>
<evidence type="ECO:0000313" key="1">
    <source>
        <dbReference type="EMBL" id="AAF85111.1"/>
    </source>
</evidence>
<dbReference type="AlphaFoldDB" id="Q9PB33"/>
<dbReference type="Proteomes" id="UP000000812">
    <property type="component" value="Chromosome"/>
</dbReference>
<name>Q9PB33_XYLFA</name>
<evidence type="ECO:0000313" key="2">
    <source>
        <dbReference type="Proteomes" id="UP000000812"/>
    </source>
</evidence>